<comment type="caution">
    <text evidence="3">The sequence shown here is derived from an EMBL/GenBank/DDBJ whole genome shotgun (WGS) entry which is preliminary data.</text>
</comment>
<feature type="chain" id="PRO_5004975485" evidence="2">
    <location>
        <begin position="20"/>
        <end position="163"/>
    </location>
</feature>
<keyword evidence="1" id="KW-1133">Transmembrane helix</keyword>
<organism evidence="3 4">
    <name type="scientific">Reticulomyxa filosa</name>
    <dbReference type="NCBI Taxonomy" id="46433"/>
    <lineage>
        <taxon>Eukaryota</taxon>
        <taxon>Sar</taxon>
        <taxon>Rhizaria</taxon>
        <taxon>Retaria</taxon>
        <taxon>Foraminifera</taxon>
        <taxon>Monothalamids</taxon>
        <taxon>Reticulomyxidae</taxon>
        <taxon>Reticulomyxa</taxon>
    </lineage>
</organism>
<protein>
    <submittedName>
        <fullName evidence="3">Uncharacterized protein</fullName>
    </submittedName>
</protein>
<dbReference type="EMBL" id="ASPP01014882">
    <property type="protein sequence ID" value="ETO18457.1"/>
    <property type="molecule type" value="Genomic_DNA"/>
</dbReference>
<accession>X6MYB2</accession>
<name>X6MYB2_RETFI</name>
<keyword evidence="1" id="KW-0472">Membrane</keyword>
<gene>
    <name evidence="3" type="ORF">RFI_18809</name>
</gene>
<dbReference type="Proteomes" id="UP000023152">
    <property type="component" value="Unassembled WGS sequence"/>
</dbReference>
<evidence type="ECO:0000256" key="2">
    <source>
        <dbReference type="SAM" id="SignalP"/>
    </source>
</evidence>
<keyword evidence="2" id="KW-0732">Signal</keyword>
<evidence type="ECO:0000313" key="4">
    <source>
        <dbReference type="Proteomes" id="UP000023152"/>
    </source>
</evidence>
<reference evidence="3 4" key="1">
    <citation type="journal article" date="2013" name="Curr. Biol.">
        <title>The Genome of the Foraminiferan Reticulomyxa filosa.</title>
        <authorList>
            <person name="Glockner G."/>
            <person name="Hulsmann N."/>
            <person name="Schleicher M."/>
            <person name="Noegel A.A."/>
            <person name="Eichinger L."/>
            <person name="Gallinger C."/>
            <person name="Pawlowski J."/>
            <person name="Sierra R."/>
            <person name="Euteneuer U."/>
            <person name="Pillet L."/>
            <person name="Moustafa A."/>
            <person name="Platzer M."/>
            <person name="Groth M."/>
            <person name="Szafranski K."/>
            <person name="Schliwa M."/>
        </authorList>
    </citation>
    <scope>NUCLEOTIDE SEQUENCE [LARGE SCALE GENOMIC DNA]</scope>
</reference>
<keyword evidence="1" id="KW-0812">Transmembrane</keyword>
<evidence type="ECO:0000313" key="3">
    <source>
        <dbReference type="EMBL" id="ETO18457.1"/>
    </source>
</evidence>
<dbReference type="AlphaFoldDB" id="X6MYB2"/>
<keyword evidence="4" id="KW-1185">Reference proteome</keyword>
<proteinExistence type="predicted"/>
<feature type="transmembrane region" description="Helical" evidence="1">
    <location>
        <begin position="132"/>
        <end position="153"/>
    </location>
</feature>
<feature type="signal peptide" evidence="2">
    <location>
        <begin position="1"/>
        <end position="19"/>
    </location>
</feature>
<sequence>MAMLLMCLALFCDKAIYKALTILDTRCWLYFKQHLNLVLAVIVDTYSQSVKTVQGETDLGNTIQEIDILIQSKLKPRPRASTSSELTVFNYEKQMQHLKITVRRYEKVFKEFGRPIVELTEKKHELVRKTKLRVNTGWSIYLCVIFLLIITIYNNNNNNNNND</sequence>
<evidence type="ECO:0000256" key="1">
    <source>
        <dbReference type="SAM" id="Phobius"/>
    </source>
</evidence>